<dbReference type="InterPro" id="IPR051315">
    <property type="entry name" value="Bact_Chemotaxis_CheA"/>
</dbReference>
<evidence type="ECO:0000259" key="14">
    <source>
        <dbReference type="PROSITE" id="PS50851"/>
    </source>
</evidence>
<feature type="modified residue" description="Phosphohistidine" evidence="9">
    <location>
        <position position="54"/>
    </location>
</feature>
<dbReference type="PROSITE" id="PS50109">
    <property type="entry name" value="HIS_KIN"/>
    <property type="match status" value="1"/>
</dbReference>
<dbReference type="GO" id="GO:0006935">
    <property type="term" value="P:chemotaxis"/>
    <property type="evidence" value="ECO:0007669"/>
    <property type="project" value="InterPro"/>
</dbReference>
<dbReference type="SMART" id="SM00448">
    <property type="entry name" value="REC"/>
    <property type="match status" value="1"/>
</dbReference>
<sequence length="900" mass="96980">MELDADFLELLLSTFRTELEDQTSQISDGLLALEQGLPAEQQQETLHHIFRAAHNIKGAARGVEITPVSDLSHKLESLFSTLHKREQLPDAALIGLALQGVDRIRSLGEEISPGEPSPADVLDLMDQLDVAIDNHGAHSASRPQTPAMAEPEEGSQPKAEPPPTAQPSASTPAESAPEPVAPEPAEKLPHRSVDQQEADRLAQATPAAAVSSEPAAQELTDAATTAPVVDQQPHHPDTPLSQLAAQEQPQEIVAAVVEEESPPAVEVTSAAQPVAVPEPPAAPAEAATPAAGGSAAATPQSETTRGNKGVASRHSSSAGEVVRVPSAKINEAIAMAEELQITKVQMEGLQAGIRELEGQIFSLMRTFNTLPGYDTATTRLPEPEEWSHFMDQAPDQLDQLSSQVRGLRFGINERAKRMSFLSDNLQQGLRMMRLVPVSTMTRHLVRQVRDLALELGKRVQMDVVGDEIEMDRAVLDQLRDPLTHLVRNAVDHAIEEPHKRLLAGKDERGGLELTISGQGGTIHITLQDDGKGIDLEAVKQKAIRERLVTPEDANAMGPDALMELIFLPGFSSREMVTSVSGRGVGLDVVRANLRQINGQVKVSSTTGKGTTFTLSVPLTLATERGLLVRVSGGVYALPIAHVERIRSVPKMAIQTLEAGPAVTLDGHPMPLYKLSNLLGLPPAAMQDDPMSVVVLSKGWHQVAVEVDGVVGEQEIIIKPFQAPIRQLNYLKGGNLDRNGDIVLVLDSGALVDAALEGGHRQLPMSTMQGEHDAQQEEQSPPHILVVDDSITTRTLEKNILEAQGFKVSVSVHGRAGWERLQEEPFDLVISDVEMPYMNGFELASTVRADSRFDDMPIIIVSSLASEENQRRGMEAGADAYIIKGSFETATLLKTVRELLA</sequence>
<dbReference type="PRINTS" id="PR00344">
    <property type="entry name" value="BCTRLSENSOR"/>
</dbReference>
<dbReference type="SUPFAM" id="SSF50341">
    <property type="entry name" value="CheW-like"/>
    <property type="match status" value="1"/>
</dbReference>
<dbReference type="SUPFAM" id="SSF47226">
    <property type="entry name" value="Histidine-containing phosphotransfer domain, HPT domain"/>
    <property type="match status" value="1"/>
</dbReference>
<name>A0A1S7LE45_MAGMO</name>
<keyword evidence="5 16" id="KW-0808">Transferase</keyword>
<feature type="modified residue" description="4-aspartylphosphate" evidence="10">
    <location>
        <position position="831"/>
    </location>
</feature>
<feature type="domain" description="Response regulatory" evidence="13">
    <location>
        <begin position="782"/>
        <end position="898"/>
    </location>
</feature>
<dbReference type="InterPro" id="IPR008207">
    <property type="entry name" value="Sig_transdc_His_kin_Hpt_dom"/>
</dbReference>
<dbReference type="PANTHER" id="PTHR43395">
    <property type="entry name" value="SENSOR HISTIDINE KINASE CHEA"/>
    <property type="match status" value="1"/>
</dbReference>
<dbReference type="InterPro" id="IPR036061">
    <property type="entry name" value="CheW-like_dom_sf"/>
</dbReference>
<evidence type="ECO:0000259" key="13">
    <source>
        <dbReference type="PROSITE" id="PS50110"/>
    </source>
</evidence>
<feature type="compositionally biased region" description="Basic and acidic residues" evidence="11">
    <location>
        <begin position="184"/>
        <end position="200"/>
    </location>
</feature>
<dbReference type="InterPro" id="IPR001789">
    <property type="entry name" value="Sig_transdc_resp-reg_receiver"/>
</dbReference>
<feature type="compositionally biased region" description="Low complexity" evidence="11">
    <location>
        <begin position="166"/>
        <end position="178"/>
    </location>
</feature>
<dbReference type="PROSITE" id="PS50851">
    <property type="entry name" value="CHEW"/>
    <property type="match status" value="1"/>
</dbReference>
<dbReference type="Gene3D" id="3.40.50.2300">
    <property type="match status" value="1"/>
</dbReference>
<evidence type="ECO:0000256" key="9">
    <source>
        <dbReference type="PROSITE-ProRule" id="PRU00110"/>
    </source>
</evidence>
<evidence type="ECO:0000256" key="1">
    <source>
        <dbReference type="ARBA" id="ARBA00000085"/>
    </source>
</evidence>
<dbReference type="SUPFAM" id="SSF55874">
    <property type="entry name" value="ATPase domain of HSP90 chaperone/DNA topoisomerase II/histidine kinase"/>
    <property type="match status" value="1"/>
</dbReference>
<keyword evidence="7" id="KW-0902">Two-component regulatory system</keyword>
<evidence type="ECO:0000256" key="10">
    <source>
        <dbReference type="PROSITE-ProRule" id="PRU00169"/>
    </source>
</evidence>
<evidence type="ECO:0000256" key="2">
    <source>
        <dbReference type="ARBA" id="ARBA00012438"/>
    </source>
</evidence>
<dbReference type="Pfam" id="PF02518">
    <property type="entry name" value="HATPase_c"/>
    <property type="match status" value="1"/>
</dbReference>
<keyword evidence="6 16" id="KW-0418">Kinase</keyword>
<dbReference type="SMART" id="SM00260">
    <property type="entry name" value="CheW"/>
    <property type="match status" value="1"/>
</dbReference>
<accession>A0A1S7LE45</accession>
<evidence type="ECO:0000313" key="16">
    <source>
        <dbReference type="EMBL" id="CRH05195.1"/>
    </source>
</evidence>
<evidence type="ECO:0000256" key="3">
    <source>
        <dbReference type="ARBA" id="ARBA00021495"/>
    </source>
</evidence>
<feature type="region of interest" description="Disordered" evidence="11">
    <location>
        <begin position="259"/>
        <end position="320"/>
    </location>
</feature>
<dbReference type="FunFam" id="3.30.565.10:FF:000016">
    <property type="entry name" value="Chemotaxis protein CheA, putative"/>
    <property type="match status" value="1"/>
</dbReference>
<dbReference type="EMBL" id="LO017727">
    <property type="protein sequence ID" value="CRH05195.1"/>
    <property type="molecule type" value="Genomic_DNA"/>
</dbReference>
<dbReference type="InterPro" id="IPR004358">
    <property type="entry name" value="Sig_transdc_His_kin-like_C"/>
</dbReference>
<gene>
    <name evidence="16" type="ORF">MAGMO_0997</name>
</gene>
<feature type="domain" description="HPt" evidence="15">
    <location>
        <begin position="4"/>
        <end position="111"/>
    </location>
</feature>
<feature type="domain" description="CheW-like" evidence="14">
    <location>
        <begin position="622"/>
        <end position="756"/>
    </location>
</feature>
<evidence type="ECO:0000259" key="15">
    <source>
        <dbReference type="PROSITE" id="PS50894"/>
    </source>
</evidence>
<dbReference type="Gene3D" id="2.30.30.40">
    <property type="entry name" value="SH3 Domains"/>
    <property type="match status" value="1"/>
</dbReference>
<evidence type="ECO:0000256" key="4">
    <source>
        <dbReference type="ARBA" id="ARBA00022553"/>
    </source>
</evidence>
<dbReference type="Pfam" id="PF01584">
    <property type="entry name" value="CheW"/>
    <property type="match status" value="1"/>
</dbReference>
<evidence type="ECO:0000256" key="6">
    <source>
        <dbReference type="ARBA" id="ARBA00022777"/>
    </source>
</evidence>
<feature type="domain" description="Histidine kinase" evidence="12">
    <location>
        <begin position="411"/>
        <end position="620"/>
    </location>
</feature>
<feature type="compositionally biased region" description="Low complexity" evidence="11">
    <location>
        <begin position="283"/>
        <end position="300"/>
    </location>
</feature>
<keyword evidence="4 10" id="KW-0597">Phosphoprotein</keyword>
<dbReference type="Gene3D" id="1.20.120.160">
    <property type="entry name" value="HPT domain"/>
    <property type="match status" value="1"/>
</dbReference>
<reference evidence="16" key="1">
    <citation type="submission" date="2015-04" db="EMBL/GenBank/DDBJ databases">
        <authorList>
            <person name="Syromyatnikov M.Y."/>
            <person name="Popov V.N."/>
        </authorList>
    </citation>
    <scope>NUCLEOTIDE SEQUENCE</scope>
    <source>
        <strain evidence="16">MO-1</strain>
    </source>
</reference>
<feature type="region of interest" description="Disordered" evidence="11">
    <location>
        <begin position="136"/>
        <end position="220"/>
    </location>
</feature>
<dbReference type="SMART" id="SM00387">
    <property type="entry name" value="HATPase_c"/>
    <property type="match status" value="1"/>
</dbReference>
<dbReference type="InterPro" id="IPR036641">
    <property type="entry name" value="HPT_dom_sf"/>
</dbReference>
<dbReference type="InterPro" id="IPR002545">
    <property type="entry name" value="CheW-lke_dom"/>
</dbReference>
<evidence type="ECO:0000256" key="7">
    <source>
        <dbReference type="ARBA" id="ARBA00023012"/>
    </source>
</evidence>
<organism evidence="16">
    <name type="scientific">Magnetococcus massalia (strain MO-1)</name>
    <dbReference type="NCBI Taxonomy" id="451514"/>
    <lineage>
        <taxon>Bacteria</taxon>
        <taxon>Pseudomonadati</taxon>
        <taxon>Pseudomonadota</taxon>
        <taxon>Magnetococcia</taxon>
        <taxon>Magnetococcales</taxon>
        <taxon>Magnetococcaceae</taxon>
        <taxon>Magnetococcus</taxon>
    </lineage>
</organism>
<dbReference type="SUPFAM" id="SSF52172">
    <property type="entry name" value="CheY-like"/>
    <property type="match status" value="1"/>
</dbReference>
<evidence type="ECO:0000256" key="5">
    <source>
        <dbReference type="ARBA" id="ARBA00022679"/>
    </source>
</evidence>
<comment type="function">
    <text evidence="8">Involved in the transmission of sensory signals from the chemoreceptors to the flagellar motors. CheA is autophosphorylated; it can transfer its phosphate group to either CheB or CheY.</text>
</comment>
<dbReference type="Gene3D" id="3.30.565.10">
    <property type="entry name" value="Histidine kinase-like ATPase, C-terminal domain"/>
    <property type="match status" value="1"/>
</dbReference>
<feature type="compositionally biased region" description="Low complexity" evidence="11">
    <location>
        <begin position="259"/>
        <end position="275"/>
    </location>
</feature>
<evidence type="ECO:0000256" key="11">
    <source>
        <dbReference type="SAM" id="MobiDB-lite"/>
    </source>
</evidence>
<dbReference type="InterPro" id="IPR036890">
    <property type="entry name" value="HATPase_C_sf"/>
</dbReference>
<dbReference type="PROSITE" id="PS50110">
    <property type="entry name" value="RESPONSE_REGULATORY"/>
    <property type="match status" value="1"/>
</dbReference>
<dbReference type="SMART" id="SM00073">
    <property type="entry name" value="HPT"/>
    <property type="match status" value="1"/>
</dbReference>
<dbReference type="EC" id="2.7.13.3" evidence="2"/>
<dbReference type="CDD" id="cd00088">
    <property type="entry name" value="HPT"/>
    <property type="match status" value="1"/>
</dbReference>
<dbReference type="PANTHER" id="PTHR43395:SF1">
    <property type="entry name" value="CHEMOTAXIS PROTEIN CHEA"/>
    <property type="match status" value="1"/>
</dbReference>
<evidence type="ECO:0000259" key="12">
    <source>
        <dbReference type="PROSITE" id="PS50109"/>
    </source>
</evidence>
<dbReference type="InterPro" id="IPR003594">
    <property type="entry name" value="HATPase_dom"/>
</dbReference>
<dbReference type="InterPro" id="IPR011006">
    <property type="entry name" value="CheY-like_superfamily"/>
</dbReference>
<dbReference type="AlphaFoldDB" id="A0A1S7LE45"/>
<evidence type="ECO:0000256" key="8">
    <source>
        <dbReference type="ARBA" id="ARBA00035100"/>
    </source>
</evidence>
<dbReference type="Pfam" id="PF01627">
    <property type="entry name" value="Hpt"/>
    <property type="match status" value="1"/>
</dbReference>
<dbReference type="Pfam" id="PF00072">
    <property type="entry name" value="Response_reg"/>
    <property type="match status" value="1"/>
</dbReference>
<proteinExistence type="predicted"/>
<dbReference type="GO" id="GO:0000155">
    <property type="term" value="F:phosphorelay sensor kinase activity"/>
    <property type="evidence" value="ECO:0007669"/>
    <property type="project" value="UniProtKB-ARBA"/>
</dbReference>
<protein>
    <recommendedName>
        <fullName evidence="3">Chemotaxis protein CheA</fullName>
        <ecNumber evidence="2">2.7.13.3</ecNumber>
    </recommendedName>
</protein>
<dbReference type="InterPro" id="IPR005467">
    <property type="entry name" value="His_kinase_dom"/>
</dbReference>
<dbReference type="PROSITE" id="PS50894">
    <property type="entry name" value="HPT"/>
    <property type="match status" value="1"/>
</dbReference>
<comment type="catalytic activity">
    <reaction evidence="1">
        <text>ATP + protein L-histidine = ADP + protein N-phospho-L-histidine.</text>
        <dbReference type="EC" id="2.7.13.3"/>
    </reaction>
</comment>